<feature type="compositionally biased region" description="Low complexity" evidence="1">
    <location>
        <begin position="26"/>
        <end position="39"/>
    </location>
</feature>
<name>A0A5J5L045_9MICC</name>
<accession>A0A5J5L045</accession>
<keyword evidence="2" id="KW-1133">Transmembrane helix</keyword>
<comment type="caution">
    <text evidence="3">The sequence shown here is derived from an EMBL/GenBank/DDBJ whole genome shotgun (WGS) entry which is preliminary data.</text>
</comment>
<feature type="transmembrane region" description="Helical" evidence="2">
    <location>
        <begin position="199"/>
        <end position="226"/>
    </location>
</feature>
<dbReference type="EMBL" id="SZWF01000007">
    <property type="protein sequence ID" value="KAA9394341.1"/>
    <property type="molecule type" value="Genomic_DNA"/>
</dbReference>
<sequence>MTNQHSRDQGPSYTGAPKYERPVYQPPQYQGAPPYQAGPNGSAHYPAHGSGQYNQPYQDPYSPPPARAKGSPPLWVGILVTCLGPVLGVIGIVLSFVFGVQQLDREMREAQPGSVHELSADVTHTLYAPSGDAISAAGCSIYGPDFEAITLTGTSSPTELSRDGESYVEVGEFTTTSSGTYRTTCPGSSDLVAIEGNGYLTLGLGVIGSLLIGGITCVIGIVLIIVNRVTASRRRQSYWPQR</sequence>
<evidence type="ECO:0000313" key="4">
    <source>
        <dbReference type="Proteomes" id="UP000325957"/>
    </source>
</evidence>
<dbReference type="AlphaFoldDB" id="A0A5J5L045"/>
<feature type="transmembrane region" description="Helical" evidence="2">
    <location>
        <begin position="74"/>
        <end position="98"/>
    </location>
</feature>
<keyword evidence="4" id="KW-1185">Reference proteome</keyword>
<evidence type="ECO:0000256" key="1">
    <source>
        <dbReference type="SAM" id="MobiDB-lite"/>
    </source>
</evidence>
<organism evidence="3 4">
    <name type="scientific">Kocuria coralli</name>
    <dbReference type="NCBI Taxonomy" id="1461025"/>
    <lineage>
        <taxon>Bacteria</taxon>
        <taxon>Bacillati</taxon>
        <taxon>Actinomycetota</taxon>
        <taxon>Actinomycetes</taxon>
        <taxon>Micrococcales</taxon>
        <taxon>Micrococcaceae</taxon>
        <taxon>Kocuria</taxon>
    </lineage>
</organism>
<dbReference type="OrthoDB" id="3259952at2"/>
<evidence type="ECO:0000313" key="3">
    <source>
        <dbReference type="EMBL" id="KAA9394341.1"/>
    </source>
</evidence>
<gene>
    <name evidence="3" type="ORF">FCK90_07670</name>
</gene>
<reference evidence="3 4" key="1">
    <citation type="submission" date="2019-05" db="EMBL/GenBank/DDBJ databases">
        <title>Kocuria coralli sp. nov., a novel actinobacterium isolated from coral reef seawater.</title>
        <authorList>
            <person name="Li J."/>
        </authorList>
    </citation>
    <scope>NUCLEOTIDE SEQUENCE [LARGE SCALE GENOMIC DNA]</scope>
    <source>
        <strain evidence="3 4">SCSIO 13007</strain>
    </source>
</reference>
<proteinExistence type="predicted"/>
<keyword evidence="2" id="KW-0812">Transmembrane</keyword>
<dbReference type="RefSeq" id="WP_158033712.1">
    <property type="nucleotide sequence ID" value="NZ_ML708616.1"/>
</dbReference>
<keyword evidence="2" id="KW-0472">Membrane</keyword>
<evidence type="ECO:0000256" key="2">
    <source>
        <dbReference type="SAM" id="Phobius"/>
    </source>
</evidence>
<feature type="region of interest" description="Disordered" evidence="1">
    <location>
        <begin position="1"/>
        <end position="68"/>
    </location>
</feature>
<protein>
    <submittedName>
        <fullName evidence="3">Uncharacterized protein</fullName>
    </submittedName>
</protein>
<dbReference type="Proteomes" id="UP000325957">
    <property type="component" value="Unassembled WGS sequence"/>
</dbReference>